<dbReference type="PANTHER" id="PTHR46003">
    <property type="entry name" value="HOST CELL FACTOR"/>
    <property type="match status" value="1"/>
</dbReference>
<evidence type="ECO:0000313" key="5">
    <source>
        <dbReference type="RefSeq" id="XP_011294201.2"/>
    </source>
</evidence>
<feature type="compositionally biased region" description="Low complexity" evidence="2">
    <location>
        <begin position="130"/>
        <end position="149"/>
    </location>
</feature>
<keyword evidence="1" id="KW-0880">Kelch repeat</keyword>
<dbReference type="InterPro" id="IPR003961">
    <property type="entry name" value="FN3_dom"/>
</dbReference>
<dbReference type="VEuPathDB" id="VectorBase:MDOA002815"/>
<feature type="region of interest" description="Disordered" evidence="2">
    <location>
        <begin position="1"/>
        <end position="79"/>
    </location>
</feature>
<accession>A0A9J7D8E1</accession>
<feature type="compositionally biased region" description="Polar residues" evidence="2">
    <location>
        <begin position="44"/>
        <end position="60"/>
    </location>
</feature>
<sequence>MESEATDHQQMGSKSGEQSTPMDTDEEPMNSAEAAHGAMENHGEGQQNLLQSQMNASNDALNHHQAGDNAGSNHLPVDMDAGHDNLATLASIAGAEAAPLISTSSALTSSQTSSIDSTASGQAQSGTEVTPQKPATSQPTTPSTTQAPNSQPPPPPIDEEDAKWHTVGIFQNLSTTVTNYIDNTVWTSAGMHLNSDEIPDLTQYERINLEPGTAYRFRIRALNSVGASDWSEISSFKTCLPGFPGAPSAIKISKSSEGAHLTWEPPPSCVSSNEIVEYSVYLAVKPGKEKEAKAGQRAPAQLAFVRVYVGAANQCTVSHNSLSAAHVDCSNKPAIIFRIAARNEKGYGPATQVRWLQDPVQNSATNPGMGANSLLSPTRVKPELGGASPSKRFKAAAGR</sequence>
<dbReference type="CDD" id="cd00063">
    <property type="entry name" value="FN3"/>
    <property type="match status" value="2"/>
</dbReference>
<dbReference type="SMART" id="SM00060">
    <property type="entry name" value="FN3"/>
    <property type="match status" value="2"/>
</dbReference>
<evidence type="ECO:0000256" key="2">
    <source>
        <dbReference type="SAM" id="MobiDB-lite"/>
    </source>
</evidence>
<dbReference type="InterPro" id="IPR036116">
    <property type="entry name" value="FN3_sf"/>
</dbReference>
<evidence type="ECO:0000313" key="4">
    <source>
        <dbReference type="Proteomes" id="UP001652621"/>
    </source>
</evidence>
<organism evidence="4 5">
    <name type="scientific">Musca domestica</name>
    <name type="common">House fly</name>
    <dbReference type="NCBI Taxonomy" id="7370"/>
    <lineage>
        <taxon>Eukaryota</taxon>
        <taxon>Metazoa</taxon>
        <taxon>Ecdysozoa</taxon>
        <taxon>Arthropoda</taxon>
        <taxon>Hexapoda</taxon>
        <taxon>Insecta</taxon>
        <taxon>Pterygota</taxon>
        <taxon>Neoptera</taxon>
        <taxon>Endopterygota</taxon>
        <taxon>Diptera</taxon>
        <taxon>Brachycera</taxon>
        <taxon>Muscomorpha</taxon>
        <taxon>Muscoidea</taxon>
        <taxon>Muscidae</taxon>
        <taxon>Musca</taxon>
    </lineage>
</organism>
<dbReference type="eggNOG" id="KOG4152">
    <property type="taxonomic scope" value="Eukaryota"/>
</dbReference>
<protein>
    <submittedName>
        <fullName evidence="5">Host cell factor</fullName>
    </submittedName>
</protein>
<evidence type="ECO:0000259" key="3">
    <source>
        <dbReference type="PROSITE" id="PS50853"/>
    </source>
</evidence>
<dbReference type="VEuPathDB" id="VectorBase:MDOMA2_017900"/>
<evidence type="ECO:0000256" key="1">
    <source>
        <dbReference type="ARBA" id="ARBA00022441"/>
    </source>
</evidence>
<feature type="region of interest" description="Disordered" evidence="2">
    <location>
        <begin position="111"/>
        <end position="161"/>
    </location>
</feature>
<dbReference type="PROSITE" id="PS50853">
    <property type="entry name" value="FN3"/>
    <property type="match status" value="1"/>
</dbReference>
<reference evidence="5" key="1">
    <citation type="submission" date="2025-08" db="UniProtKB">
        <authorList>
            <consortium name="RefSeq"/>
        </authorList>
    </citation>
    <scope>IDENTIFICATION</scope>
    <source>
        <strain evidence="5">Aabys</strain>
        <tissue evidence="5">Whole body</tissue>
    </source>
</reference>
<feature type="domain" description="Fibronectin type-III" evidence="3">
    <location>
        <begin position="130"/>
        <end position="241"/>
    </location>
</feature>
<dbReference type="Proteomes" id="UP001652621">
    <property type="component" value="Unplaced"/>
</dbReference>
<dbReference type="GeneID" id="101895092"/>
<feature type="region of interest" description="Disordered" evidence="2">
    <location>
        <begin position="360"/>
        <end position="399"/>
    </location>
</feature>
<dbReference type="OrthoDB" id="10001928at2759"/>
<gene>
    <name evidence="5" type="primary">LOC101895092</name>
</gene>
<dbReference type="InterPro" id="IPR013783">
    <property type="entry name" value="Ig-like_fold"/>
</dbReference>
<dbReference type="PANTHER" id="PTHR46003:SF1">
    <property type="entry name" value="HOST CELL FACTOR"/>
    <property type="match status" value="1"/>
</dbReference>
<dbReference type="SUPFAM" id="SSF49265">
    <property type="entry name" value="Fibronectin type III"/>
    <property type="match status" value="1"/>
</dbReference>
<dbReference type="InterPro" id="IPR043536">
    <property type="entry name" value="HCF1/2"/>
</dbReference>
<dbReference type="RefSeq" id="XP_011294201.2">
    <property type="nucleotide sequence ID" value="XM_011295899.3"/>
</dbReference>
<name>A0A9J7D8E1_MUSDO</name>
<keyword evidence="4" id="KW-1185">Reference proteome</keyword>
<dbReference type="Gene3D" id="2.60.40.10">
    <property type="entry name" value="Immunoglobulins"/>
    <property type="match status" value="2"/>
</dbReference>
<dbReference type="STRING" id="7370.A0A1I8MA85"/>
<feature type="compositionally biased region" description="Low complexity" evidence="2">
    <location>
        <begin position="111"/>
        <end position="120"/>
    </location>
</feature>
<dbReference type="Pfam" id="PF00041">
    <property type="entry name" value="fn3"/>
    <property type="match status" value="1"/>
</dbReference>
<proteinExistence type="predicted"/>
<feature type="compositionally biased region" description="Polar residues" evidence="2">
    <location>
        <begin position="8"/>
        <end position="22"/>
    </location>
</feature>